<organism evidence="1 2">
    <name type="scientific">Anaerocolumna xylanovorans DSM 12503</name>
    <dbReference type="NCBI Taxonomy" id="1121345"/>
    <lineage>
        <taxon>Bacteria</taxon>
        <taxon>Bacillati</taxon>
        <taxon>Bacillota</taxon>
        <taxon>Clostridia</taxon>
        <taxon>Lachnospirales</taxon>
        <taxon>Lachnospiraceae</taxon>
        <taxon>Anaerocolumna</taxon>
    </lineage>
</organism>
<dbReference type="EMBL" id="FRFD01000008">
    <property type="protein sequence ID" value="SHO50985.1"/>
    <property type="molecule type" value="Genomic_DNA"/>
</dbReference>
<evidence type="ECO:0000313" key="1">
    <source>
        <dbReference type="EMBL" id="SHO50985.1"/>
    </source>
</evidence>
<dbReference type="AlphaFoldDB" id="A0A1M7YED3"/>
<accession>A0A1M7YED3</accession>
<dbReference type="Gene3D" id="3.30.70.1900">
    <property type="match status" value="1"/>
</dbReference>
<dbReference type="Proteomes" id="UP000184612">
    <property type="component" value="Unassembled WGS sequence"/>
</dbReference>
<proteinExistence type="predicted"/>
<reference evidence="1 2" key="1">
    <citation type="submission" date="2016-12" db="EMBL/GenBank/DDBJ databases">
        <authorList>
            <person name="Song W.-J."/>
            <person name="Kurnit D.M."/>
        </authorList>
    </citation>
    <scope>NUCLEOTIDE SEQUENCE [LARGE SCALE GENOMIC DNA]</scope>
    <source>
        <strain evidence="1 2">DSM 12503</strain>
    </source>
</reference>
<protein>
    <submittedName>
        <fullName evidence="1">CRISPR-associated endoribonuclease Cas6</fullName>
    </submittedName>
</protein>
<evidence type="ECO:0000313" key="2">
    <source>
        <dbReference type="Proteomes" id="UP000184612"/>
    </source>
</evidence>
<name>A0A1M7YED3_9FIRM</name>
<dbReference type="OrthoDB" id="86642at2"/>
<sequence length="235" mass="27028">MKNITVYHIDCKIYLLSDISYNRILSEISAYVDSALSSDSKMLEFHRSYRYKNYVLSGFKELEADKCYKAGKVYSFSLRCIQKELCDFFLQKLPNSQTPTIKGLVAAVKIIPPLFLERLYTITPALIKVGGAGYWKGNLSFDEYEKRLFANSIKKYKQLTGEEIDESFTLYSRIQFLNQKPVANQYKGITFLGDKLELYISDNEMAQKIAFMLLGTGIMENNSRGYGFLNYAALR</sequence>
<gene>
    <name evidence="1" type="ORF">SAMN02745217_03002</name>
</gene>
<dbReference type="RefSeq" id="WP_084558679.1">
    <property type="nucleotide sequence ID" value="NZ_FRFD01000008.1"/>
</dbReference>
<keyword evidence="2" id="KW-1185">Reference proteome</keyword>
<dbReference type="STRING" id="1121345.SAMN02745217_03002"/>